<dbReference type="Proteomes" id="UP000005089">
    <property type="component" value="Unassembled WGS sequence"/>
</dbReference>
<dbReference type="GeneID" id="77135604"/>
<accession>C3X8C8</accession>
<evidence type="ECO:0000313" key="2">
    <source>
        <dbReference type="Proteomes" id="UP000005089"/>
    </source>
</evidence>
<sequence length="291" mass="34209">MFGLIKDWYDKLILWIDWPPPKPRPGIRYVHWEFLGDILDDLTMLTDQETGHFSEREFSDPEAIRELIRSWILPDFYRYTPASQEKIRNTLAFYLATRSDKLEWIFPSFAIPLNVPTAHLFYSLVWEALYKEAPPVDIDKEKYEECERLSFINSLEKTMESGSTEEEYPFPERKGLILPERLNRHHSGLSLPSLQQWVTTGILPDNTKALPADAARWTDSADPDYIRQTAYARYQRNRENGAHLSRLTLHFNQTVGEGYLKENPDTLIKTRKARFLFDKLGFLTDCYPLLR</sequence>
<dbReference type="RefSeq" id="WP_005879942.1">
    <property type="nucleotide sequence ID" value="NZ_CP019430.1"/>
</dbReference>
<dbReference type="OrthoDB" id="9944901at2"/>
<reference evidence="1 2" key="1">
    <citation type="submission" date="2009-02" db="EMBL/GenBank/DDBJ databases">
        <title>The Genome Sequence of Oxalobacter formigenes OXCC13.</title>
        <authorList>
            <consortium name="The Broad Institute Genome Sequencing Platform"/>
            <person name="Ward D."/>
            <person name="Young S.K."/>
            <person name="Kodira C.D."/>
            <person name="Zeng Q."/>
            <person name="Koehrsen M."/>
            <person name="Alvarado L."/>
            <person name="Berlin A."/>
            <person name="Borenstein D."/>
            <person name="Chen Z."/>
            <person name="Engels R."/>
            <person name="Freedman E."/>
            <person name="Gellesch M."/>
            <person name="Goldberg J."/>
            <person name="Griggs A."/>
            <person name="Gujja S."/>
            <person name="Heiman D."/>
            <person name="Hepburn T."/>
            <person name="Howarth C."/>
            <person name="Jen D."/>
            <person name="Larson L."/>
            <person name="Lewis B."/>
            <person name="Mehta T."/>
            <person name="Park D."/>
            <person name="Pearson M."/>
            <person name="Roberts A."/>
            <person name="Saif S."/>
            <person name="Shea T."/>
            <person name="Shenoy N."/>
            <person name="Sisk P."/>
            <person name="Stolte C."/>
            <person name="Sykes S."/>
            <person name="Walk T."/>
            <person name="White J."/>
            <person name="Yandava C."/>
            <person name="Allison M.J."/>
            <person name="Lander E."/>
            <person name="Nusbaum C."/>
            <person name="Galagan J."/>
            <person name="Birren B."/>
        </authorList>
    </citation>
    <scope>NUCLEOTIDE SEQUENCE [LARGE SCALE GENOMIC DNA]</scope>
    <source>
        <strain evidence="1 2">OXCC13</strain>
    </source>
</reference>
<dbReference type="EMBL" id="GG658170">
    <property type="protein sequence ID" value="EEO29454.1"/>
    <property type="molecule type" value="Genomic_DNA"/>
</dbReference>
<dbReference type="AlphaFoldDB" id="C3X8C8"/>
<organism evidence="1 2">
    <name type="scientific">Oxalobacter formigenes OXCC13</name>
    <dbReference type="NCBI Taxonomy" id="556269"/>
    <lineage>
        <taxon>Bacteria</taxon>
        <taxon>Pseudomonadati</taxon>
        <taxon>Pseudomonadota</taxon>
        <taxon>Betaproteobacteria</taxon>
        <taxon>Burkholderiales</taxon>
        <taxon>Oxalobacteraceae</taxon>
        <taxon>Oxalobacter</taxon>
    </lineage>
</organism>
<protein>
    <submittedName>
        <fullName evidence="1">Uncharacterized protein</fullName>
    </submittedName>
</protein>
<proteinExistence type="predicted"/>
<keyword evidence="2" id="KW-1185">Reference proteome</keyword>
<gene>
    <name evidence="1" type="ORF">OFBG_00482</name>
</gene>
<evidence type="ECO:0000313" key="1">
    <source>
        <dbReference type="EMBL" id="EEO29454.1"/>
    </source>
</evidence>
<dbReference type="HOGENOM" id="CLU_965913_0_0_4"/>
<name>C3X8C8_OXAFO</name>